<name>A0A0F8X4C6_9ZZZZ</name>
<sequence length="80" mass="8879">MQKVTIKEILPSTAENKPTIITDETGAKMSGFLTELKDLNPGDVIEVELQVKGKYTNIIEVKLLEKSTQSPEKSEKVMTT</sequence>
<comment type="caution">
    <text evidence="1">The sequence shown here is derived from an EMBL/GenBank/DDBJ whole genome shotgun (WGS) entry which is preliminary data.</text>
</comment>
<reference evidence="1" key="1">
    <citation type="journal article" date="2015" name="Nature">
        <title>Complex archaea that bridge the gap between prokaryotes and eukaryotes.</title>
        <authorList>
            <person name="Spang A."/>
            <person name="Saw J.H."/>
            <person name="Jorgensen S.L."/>
            <person name="Zaremba-Niedzwiedzka K."/>
            <person name="Martijn J."/>
            <person name="Lind A.E."/>
            <person name="van Eijk R."/>
            <person name="Schleper C."/>
            <person name="Guy L."/>
            <person name="Ettema T.J."/>
        </authorList>
    </citation>
    <scope>NUCLEOTIDE SEQUENCE</scope>
</reference>
<evidence type="ECO:0000313" key="1">
    <source>
        <dbReference type="EMBL" id="KKK63713.1"/>
    </source>
</evidence>
<evidence type="ECO:0008006" key="2">
    <source>
        <dbReference type="Google" id="ProtNLM"/>
    </source>
</evidence>
<protein>
    <recommendedName>
        <fullName evidence="2">DUF5666 domain-containing protein</fullName>
    </recommendedName>
</protein>
<gene>
    <name evidence="1" type="ORF">LCGC14_2991490</name>
</gene>
<dbReference type="AlphaFoldDB" id="A0A0F8X4C6"/>
<accession>A0A0F8X4C6</accession>
<proteinExistence type="predicted"/>
<dbReference type="EMBL" id="LAZR01061368">
    <property type="protein sequence ID" value="KKK63713.1"/>
    <property type="molecule type" value="Genomic_DNA"/>
</dbReference>
<organism evidence="1">
    <name type="scientific">marine sediment metagenome</name>
    <dbReference type="NCBI Taxonomy" id="412755"/>
    <lineage>
        <taxon>unclassified sequences</taxon>
        <taxon>metagenomes</taxon>
        <taxon>ecological metagenomes</taxon>
    </lineage>
</organism>
<feature type="non-terminal residue" evidence="1">
    <location>
        <position position="80"/>
    </location>
</feature>